<evidence type="ECO:0000313" key="3">
    <source>
        <dbReference type="Proteomes" id="UP000560131"/>
    </source>
</evidence>
<evidence type="ECO:0000256" key="1">
    <source>
        <dbReference type="SAM" id="Phobius"/>
    </source>
</evidence>
<name>A0ABR6NAP8_9SPHN</name>
<keyword evidence="1" id="KW-0472">Membrane</keyword>
<gene>
    <name evidence="2" type="ORF">FHS97_003075</name>
</gene>
<evidence type="ECO:0000313" key="2">
    <source>
        <dbReference type="EMBL" id="MBB5727121.1"/>
    </source>
</evidence>
<reference evidence="2 3" key="1">
    <citation type="submission" date="2020-08" db="EMBL/GenBank/DDBJ databases">
        <title>Genomic Encyclopedia of Type Strains, Phase IV (KMG-IV): sequencing the most valuable type-strain genomes for metagenomic binning, comparative biology and taxonomic classification.</title>
        <authorList>
            <person name="Goeker M."/>
        </authorList>
    </citation>
    <scope>NUCLEOTIDE SEQUENCE [LARGE SCALE GENOMIC DNA]</scope>
    <source>
        <strain evidence="2 3">DSM 101535</strain>
    </source>
</reference>
<sequence length="160" mass="17778">MVPPHAAYLNIAVFYVVQSIVSAHALIRGGGPERTAGGSLFVAAVVSSAAQVILGMDFNELAWALFSVDIALLLVIMMLVALADRFWPMWLGSLQILAVANHGVRAYDPAIMSYVYWMFAGKIAYPMLAVLFIGTQRHRQRLTSGCIEFGWTFQRRQSRW</sequence>
<keyword evidence="1" id="KW-0812">Transmembrane</keyword>
<organism evidence="2 3">
    <name type="scientific">Sphingomonas endophytica</name>
    <dbReference type="NCBI Taxonomy" id="869719"/>
    <lineage>
        <taxon>Bacteria</taxon>
        <taxon>Pseudomonadati</taxon>
        <taxon>Pseudomonadota</taxon>
        <taxon>Alphaproteobacteria</taxon>
        <taxon>Sphingomonadales</taxon>
        <taxon>Sphingomonadaceae</taxon>
        <taxon>Sphingomonas</taxon>
    </lineage>
</organism>
<keyword evidence="1" id="KW-1133">Transmembrane helix</keyword>
<feature type="transmembrane region" description="Helical" evidence="1">
    <location>
        <begin position="113"/>
        <end position="134"/>
    </location>
</feature>
<dbReference type="Proteomes" id="UP000560131">
    <property type="component" value="Unassembled WGS sequence"/>
</dbReference>
<accession>A0ABR6NAP8</accession>
<protein>
    <submittedName>
        <fullName evidence="2">Uncharacterized protein</fullName>
    </submittedName>
</protein>
<keyword evidence="3" id="KW-1185">Reference proteome</keyword>
<proteinExistence type="predicted"/>
<feature type="transmembrane region" description="Helical" evidence="1">
    <location>
        <begin position="39"/>
        <end position="56"/>
    </location>
</feature>
<feature type="transmembrane region" description="Helical" evidence="1">
    <location>
        <begin position="62"/>
        <end position="82"/>
    </location>
</feature>
<comment type="caution">
    <text evidence="2">The sequence shown here is derived from an EMBL/GenBank/DDBJ whole genome shotgun (WGS) entry which is preliminary data.</text>
</comment>
<dbReference type="RefSeq" id="WP_184039854.1">
    <property type="nucleotide sequence ID" value="NZ_BAABAR010000018.1"/>
</dbReference>
<dbReference type="EMBL" id="JACIJN010000011">
    <property type="protein sequence ID" value="MBB5727121.1"/>
    <property type="molecule type" value="Genomic_DNA"/>
</dbReference>
<feature type="transmembrane region" description="Helical" evidence="1">
    <location>
        <begin position="6"/>
        <end position="27"/>
    </location>
</feature>